<gene>
    <name evidence="3" type="ORF">PIB30_025763</name>
</gene>
<dbReference type="Proteomes" id="UP001341840">
    <property type="component" value="Unassembled WGS sequence"/>
</dbReference>
<sequence>MVSRPISSKPTAQFHSHLTRLNRNSILFSAWLGQLDPQGQGMAMTPPLNLSLSGTPELPQSTGYTRNDAALAVDGEFGILEGRTFALIHPVVMISLFFFTLWTGYLGWQWRRVRTIQEEINDLKKQVKSTPVAPEGKPVEGEAAPSSSSSVELKIQQLTEERKELLKGSYRDRHYNAGSILLGFGVLEAVGGGLNTWIRTGKLFPGPHLFAGTAITVLWALSAALVPSMQKGSESARSLHIAFNTLNVLLFISQLPTGILLVVDKTEALTIAEKVETGVSGVWQHAAALVFEQDAEAEQNGETNGSTRVEQHAEAERAEWKRRFQAVTFEQDAEAERAAGRTGSEASEQRRSRRTGGGSTRAVEERGTAGERGLHGRNTTQIRRGWSATQIEDLRIEEWPNGEWWLNTGLWGFGILSFTFF</sequence>
<dbReference type="PANTHER" id="PTHR34679">
    <property type="match status" value="1"/>
</dbReference>
<keyword evidence="4" id="KW-1185">Reference proteome</keyword>
<feature type="transmembrane region" description="Helical" evidence="2">
    <location>
        <begin position="175"/>
        <end position="198"/>
    </location>
</feature>
<feature type="transmembrane region" description="Helical" evidence="2">
    <location>
        <begin position="87"/>
        <end position="108"/>
    </location>
</feature>
<proteinExistence type="predicted"/>
<feature type="region of interest" description="Disordered" evidence="1">
    <location>
        <begin position="332"/>
        <end position="380"/>
    </location>
</feature>
<dbReference type="PANTHER" id="PTHR34679:SF2">
    <property type="entry name" value="OS02G0122500 PROTEIN"/>
    <property type="match status" value="1"/>
</dbReference>
<feature type="transmembrane region" description="Helical" evidence="2">
    <location>
        <begin position="210"/>
        <end position="229"/>
    </location>
</feature>
<keyword evidence="2" id="KW-0812">Transmembrane</keyword>
<dbReference type="InterPro" id="IPR025067">
    <property type="entry name" value="DUF4079"/>
</dbReference>
<evidence type="ECO:0000256" key="1">
    <source>
        <dbReference type="SAM" id="MobiDB-lite"/>
    </source>
</evidence>
<reference evidence="3 4" key="1">
    <citation type="journal article" date="2023" name="Plants (Basel)">
        <title>Bridging the Gap: Combining Genomics and Transcriptomics Approaches to Understand Stylosanthes scabra, an Orphan Legume from the Brazilian Caatinga.</title>
        <authorList>
            <person name="Ferreira-Neto J.R.C."/>
            <person name="da Silva M.D."/>
            <person name="Binneck E."/>
            <person name="de Melo N.F."/>
            <person name="da Silva R.H."/>
            <person name="de Melo A.L.T.M."/>
            <person name="Pandolfi V."/>
            <person name="Bustamante F.O."/>
            <person name="Brasileiro-Vidal A.C."/>
            <person name="Benko-Iseppon A.M."/>
        </authorList>
    </citation>
    <scope>NUCLEOTIDE SEQUENCE [LARGE SCALE GENOMIC DNA]</scope>
    <source>
        <tissue evidence="3">Leaves</tissue>
    </source>
</reference>
<accession>A0ABU6RAG8</accession>
<feature type="region of interest" description="Disordered" evidence="1">
    <location>
        <begin position="296"/>
        <end position="315"/>
    </location>
</feature>
<name>A0ABU6RAG8_9FABA</name>
<dbReference type="Pfam" id="PF13301">
    <property type="entry name" value="DUF4079"/>
    <property type="match status" value="1"/>
</dbReference>
<protein>
    <submittedName>
        <fullName evidence="3">Uncharacterized protein</fullName>
    </submittedName>
</protein>
<organism evidence="3 4">
    <name type="scientific">Stylosanthes scabra</name>
    <dbReference type="NCBI Taxonomy" id="79078"/>
    <lineage>
        <taxon>Eukaryota</taxon>
        <taxon>Viridiplantae</taxon>
        <taxon>Streptophyta</taxon>
        <taxon>Embryophyta</taxon>
        <taxon>Tracheophyta</taxon>
        <taxon>Spermatophyta</taxon>
        <taxon>Magnoliopsida</taxon>
        <taxon>eudicotyledons</taxon>
        <taxon>Gunneridae</taxon>
        <taxon>Pentapetalae</taxon>
        <taxon>rosids</taxon>
        <taxon>fabids</taxon>
        <taxon>Fabales</taxon>
        <taxon>Fabaceae</taxon>
        <taxon>Papilionoideae</taxon>
        <taxon>50 kb inversion clade</taxon>
        <taxon>dalbergioids sensu lato</taxon>
        <taxon>Dalbergieae</taxon>
        <taxon>Pterocarpus clade</taxon>
        <taxon>Stylosanthes</taxon>
    </lineage>
</organism>
<keyword evidence="2" id="KW-1133">Transmembrane helix</keyword>
<dbReference type="EMBL" id="JASCZI010030303">
    <property type="protein sequence ID" value="MED6120986.1"/>
    <property type="molecule type" value="Genomic_DNA"/>
</dbReference>
<evidence type="ECO:0000256" key="2">
    <source>
        <dbReference type="SAM" id="Phobius"/>
    </source>
</evidence>
<comment type="caution">
    <text evidence="3">The sequence shown here is derived from an EMBL/GenBank/DDBJ whole genome shotgun (WGS) entry which is preliminary data.</text>
</comment>
<feature type="transmembrane region" description="Helical" evidence="2">
    <location>
        <begin position="241"/>
        <end position="263"/>
    </location>
</feature>
<evidence type="ECO:0000313" key="4">
    <source>
        <dbReference type="Proteomes" id="UP001341840"/>
    </source>
</evidence>
<evidence type="ECO:0000313" key="3">
    <source>
        <dbReference type="EMBL" id="MED6120986.1"/>
    </source>
</evidence>
<feature type="region of interest" description="Disordered" evidence="1">
    <location>
        <begin position="127"/>
        <end position="147"/>
    </location>
</feature>
<keyword evidence="2" id="KW-0472">Membrane</keyword>
<feature type="compositionally biased region" description="Basic and acidic residues" evidence="1">
    <location>
        <begin position="362"/>
        <end position="374"/>
    </location>
</feature>